<protein>
    <submittedName>
        <fullName evidence="7">Lipid A biosynthesis lauroyl acyltransferase</fullName>
        <ecNumber evidence="7">2.3.1.-</ecNumber>
    </submittedName>
</protein>
<dbReference type="EMBL" id="CXWC01000014">
    <property type="protein sequence ID" value="CTQ77966.1"/>
    <property type="molecule type" value="Genomic_DNA"/>
</dbReference>
<evidence type="ECO:0000256" key="1">
    <source>
        <dbReference type="ARBA" id="ARBA00004533"/>
    </source>
</evidence>
<accession>A0A0M6ZHW4</accession>
<gene>
    <name evidence="7" type="primary">htrB</name>
    <name evidence="7" type="ORF">LA5096_05379</name>
</gene>
<dbReference type="GeneID" id="97672632"/>
<evidence type="ECO:0000256" key="2">
    <source>
        <dbReference type="ARBA" id="ARBA00022475"/>
    </source>
</evidence>
<keyword evidence="2" id="KW-1003">Cell membrane</keyword>
<proteinExistence type="predicted"/>
<dbReference type="CDD" id="cd07984">
    <property type="entry name" value="LPLAT_LABLAT-like"/>
    <property type="match status" value="1"/>
</dbReference>
<evidence type="ECO:0000313" key="8">
    <source>
        <dbReference type="Proteomes" id="UP000049983"/>
    </source>
</evidence>
<dbReference type="GO" id="GO:0005886">
    <property type="term" value="C:plasma membrane"/>
    <property type="evidence" value="ECO:0007669"/>
    <property type="project" value="UniProtKB-SubCell"/>
</dbReference>
<keyword evidence="6 7" id="KW-0012">Acyltransferase</keyword>
<dbReference type="OrthoDB" id="9801955at2"/>
<keyword evidence="4 7" id="KW-0808">Transferase</keyword>
<evidence type="ECO:0000313" key="7">
    <source>
        <dbReference type="EMBL" id="CTQ77966.1"/>
    </source>
</evidence>
<evidence type="ECO:0000256" key="6">
    <source>
        <dbReference type="ARBA" id="ARBA00023315"/>
    </source>
</evidence>
<dbReference type="GO" id="GO:0016746">
    <property type="term" value="F:acyltransferase activity"/>
    <property type="evidence" value="ECO:0007669"/>
    <property type="project" value="UniProtKB-KW"/>
</dbReference>
<dbReference type="InterPro" id="IPR004960">
    <property type="entry name" value="LipA_acyltrans"/>
</dbReference>
<comment type="subcellular location">
    <subcellularLocation>
        <location evidence="1">Cell inner membrane</location>
    </subcellularLocation>
</comment>
<sequence>MSRKKRQRKHPKRFALQNHIESIALKSAIFLFRLIPVDLASYLMGKGWRAFAPFNARHKRALKHLKNAFPSMKESEREEIVRGMWENLGRVAVETFHTDRLLKQDFRFEAVADETTERVLAGEQACVLMSFHSGNWELCVQPVTSHGVDVTGVYQALRNPEADKALRSLRQDLYRGGLLSKGPETARKILGTLKSGGVVAMMGDLREARGVQVPFFGQMAYANTVPASIARSCNVPIVLGRVVRKNGVNFHIEGRAITVPKTSDRQADIKAATAEIHQIFEAWISEHPEQWMWIHKKWAPPGKSLARRQADRAAVSKAQEG</sequence>
<dbReference type="EC" id="2.3.1.-" evidence="7"/>
<dbReference type="RefSeq" id="WP_055120653.1">
    <property type="nucleotide sequence ID" value="NZ_CXWA01000010.1"/>
</dbReference>
<name>A0A0M6ZHW4_9HYPH</name>
<reference evidence="8" key="1">
    <citation type="submission" date="2015-07" db="EMBL/GenBank/DDBJ databases">
        <authorList>
            <person name="Rodrigo-Torres Lidia"/>
            <person name="Arahal R.David."/>
        </authorList>
    </citation>
    <scope>NUCLEOTIDE SEQUENCE [LARGE SCALE GENOMIC DNA]</scope>
    <source>
        <strain evidence="8">CECT 5096</strain>
    </source>
</reference>
<dbReference type="Proteomes" id="UP000049983">
    <property type="component" value="Unassembled WGS sequence"/>
</dbReference>
<keyword evidence="8" id="KW-1185">Reference proteome</keyword>
<dbReference type="Pfam" id="PF03279">
    <property type="entry name" value="Lip_A_acyltrans"/>
    <property type="match status" value="1"/>
</dbReference>
<dbReference type="GO" id="GO:0009247">
    <property type="term" value="P:glycolipid biosynthetic process"/>
    <property type="evidence" value="ECO:0007669"/>
    <property type="project" value="UniProtKB-ARBA"/>
</dbReference>
<keyword evidence="5" id="KW-0472">Membrane</keyword>
<dbReference type="PANTHER" id="PTHR30606">
    <property type="entry name" value="LIPID A BIOSYNTHESIS LAUROYL ACYLTRANSFERASE"/>
    <property type="match status" value="1"/>
</dbReference>
<dbReference type="AlphaFoldDB" id="A0A0M6ZHW4"/>
<dbReference type="PANTHER" id="PTHR30606:SF9">
    <property type="entry name" value="LIPID A BIOSYNTHESIS LAUROYLTRANSFERASE"/>
    <property type="match status" value="1"/>
</dbReference>
<dbReference type="STRING" id="311410.LA5095_05361"/>
<organism evidence="7 8">
    <name type="scientific">Roseibium album</name>
    <dbReference type="NCBI Taxonomy" id="311410"/>
    <lineage>
        <taxon>Bacteria</taxon>
        <taxon>Pseudomonadati</taxon>
        <taxon>Pseudomonadota</taxon>
        <taxon>Alphaproteobacteria</taxon>
        <taxon>Hyphomicrobiales</taxon>
        <taxon>Stappiaceae</taxon>
        <taxon>Roseibium</taxon>
    </lineage>
</organism>
<evidence type="ECO:0000256" key="3">
    <source>
        <dbReference type="ARBA" id="ARBA00022519"/>
    </source>
</evidence>
<keyword evidence="3" id="KW-0997">Cell inner membrane</keyword>
<evidence type="ECO:0000256" key="5">
    <source>
        <dbReference type="ARBA" id="ARBA00023136"/>
    </source>
</evidence>
<evidence type="ECO:0000256" key="4">
    <source>
        <dbReference type="ARBA" id="ARBA00022679"/>
    </source>
</evidence>